<protein>
    <recommendedName>
        <fullName evidence="9">Phosphopantetheine adenylyltransferase</fullName>
        <ecNumber evidence="9">2.7.7.3</ecNumber>
    </recommendedName>
    <alternativeName>
        <fullName evidence="9">Dephospho-CoA pyrophosphorylase</fullName>
    </alternativeName>
    <alternativeName>
        <fullName evidence="9">Pantetheine-phosphate adenylyltransferase</fullName>
        <shortName evidence="9">PPAT</shortName>
    </alternativeName>
</protein>
<evidence type="ECO:0000256" key="2">
    <source>
        <dbReference type="ARBA" id="ARBA00022679"/>
    </source>
</evidence>
<feature type="binding site" evidence="9">
    <location>
        <begin position="124"/>
        <end position="130"/>
    </location>
    <ligand>
        <name>ATP</name>
        <dbReference type="ChEBI" id="CHEBI:30616"/>
    </ligand>
</feature>
<feature type="binding site" evidence="9">
    <location>
        <begin position="89"/>
        <end position="91"/>
    </location>
    <ligand>
        <name>ATP</name>
        <dbReference type="ChEBI" id="CHEBI:30616"/>
    </ligand>
</feature>
<evidence type="ECO:0000256" key="7">
    <source>
        <dbReference type="ARBA" id="ARBA00022993"/>
    </source>
</evidence>
<keyword evidence="6 9" id="KW-0460">Magnesium</keyword>
<dbReference type="InterPro" id="IPR001980">
    <property type="entry name" value="PPAT"/>
</dbReference>
<evidence type="ECO:0000313" key="12">
    <source>
        <dbReference type="Proteomes" id="UP000005707"/>
    </source>
</evidence>
<keyword evidence="1 9" id="KW-0963">Cytoplasm</keyword>
<name>U2DYY1_9MOLU</name>
<dbReference type="Proteomes" id="UP000005707">
    <property type="component" value="Unassembled WGS sequence"/>
</dbReference>
<dbReference type="CDD" id="cd02163">
    <property type="entry name" value="PPAT"/>
    <property type="match status" value="1"/>
</dbReference>
<feature type="binding site" evidence="9">
    <location>
        <position position="18"/>
    </location>
    <ligand>
        <name>ATP</name>
        <dbReference type="ChEBI" id="CHEBI:30616"/>
    </ligand>
</feature>
<reference evidence="11 12" key="1">
    <citation type="journal article" date="2011" name="J. Bacteriol.">
        <title>Genome sequence of Haloplasma contractile, an unusual contractile bacterium from a deep-sea anoxic brine lake.</title>
        <authorList>
            <person name="Antunes A."/>
            <person name="Alam I."/>
            <person name="El Dorry H."/>
            <person name="Siam R."/>
            <person name="Robertson A."/>
            <person name="Bajic V.B."/>
            <person name="Stingl U."/>
        </authorList>
    </citation>
    <scope>NUCLEOTIDE SEQUENCE [LARGE SCALE GENOMIC DNA]</scope>
    <source>
        <strain evidence="11 12">SSD-17B</strain>
    </source>
</reference>
<dbReference type="RefSeq" id="WP_008826446.1">
    <property type="nucleotide sequence ID" value="NZ_AFNU02000001.1"/>
</dbReference>
<evidence type="ECO:0000256" key="5">
    <source>
        <dbReference type="ARBA" id="ARBA00022840"/>
    </source>
</evidence>
<evidence type="ECO:0000259" key="10">
    <source>
        <dbReference type="Pfam" id="PF01467"/>
    </source>
</evidence>
<evidence type="ECO:0000256" key="1">
    <source>
        <dbReference type="ARBA" id="ARBA00022490"/>
    </source>
</evidence>
<dbReference type="HAMAP" id="MF_00151">
    <property type="entry name" value="PPAT_bact"/>
    <property type="match status" value="1"/>
</dbReference>
<feature type="binding site" evidence="9">
    <location>
        <position position="88"/>
    </location>
    <ligand>
        <name>substrate</name>
    </ligand>
</feature>
<keyword evidence="2 9" id="KW-0808">Transferase</keyword>
<dbReference type="GO" id="GO:0005737">
    <property type="term" value="C:cytoplasm"/>
    <property type="evidence" value="ECO:0007669"/>
    <property type="project" value="UniProtKB-SubCell"/>
</dbReference>
<evidence type="ECO:0000256" key="6">
    <source>
        <dbReference type="ARBA" id="ARBA00022842"/>
    </source>
</evidence>
<dbReference type="FunCoup" id="U2DYY1">
    <property type="interactions" value="384"/>
</dbReference>
<dbReference type="Pfam" id="PF01467">
    <property type="entry name" value="CTP_transf_like"/>
    <property type="match status" value="1"/>
</dbReference>
<comment type="cofactor">
    <cofactor evidence="9">
        <name>Mg(2+)</name>
        <dbReference type="ChEBI" id="CHEBI:18420"/>
    </cofactor>
</comment>
<keyword evidence="5 9" id="KW-0067">ATP-binding</keyword>
<comment type="subcellular location">
    <subcellularLocation>
        <location evidence="9">Cytoplasm</location>
    </subcellularLocation>
</comment>
<evidence type="ECO:0000256" key="9">
    <source>
        <dbReference type="HAMAP-Rule" id="MF_00151"/>
    </source>
</evidence>
<dbReference type="InterPro" id="IPR004821">
    <property type="entry name" value="Cyt_trans-like"/>
</dbReference>
<evidence type="ECO:0000313" key="11">
    <source>
        <dbReference type="EMBL" id="ERJ13447.1"/>
    </source>
</evidence>
<comment type="function">
    <text evidence="9">Reversibly transfers an adenylyl group from ATP to 4'-phosphopantetheine, yielding dephospho-CoA (dPCoA) and pyrophosphate.</text>
</comment>
<evidence type="ECO:0000256" key="4">
    <source>
        <dbReference type="ARBA" id="ARBA00022741"/>
    </source>
</evidence>
<reference evidence="11 12" key="2">
    <citation type="journal article" date="2013" name="PLoS ONE">
        <title>INDIGO - INtegrated Data Warehouse of MIcrobial GenOmes with Examples from the Red Sea Extremophiles.</title>
        <authorList>
            <person name="Alam I."/>
            <person name="Antunes A."/>
            <person name="Kamau A.A."/>
            <person name="Ba Alawi W."/>
            <person name="Kalkatawi M."/>
            <person name="Stingl U."/>
            <person name="Bajic V.B."/>
        </authorList>
    </citation>
    <scope>NUCLEOTIDE SEQUENCE [LARGE SCALE GENOMIC DNA]</scope>
    <source>
        <strain evidence="11 12">SSD-17B</strain>
    </source>
</reference>
<comment type="pathway">
    <text evidence="9">Cofactor biosynthesis; coenzyme A biosynthesis; CoA from (R)-pantothenate: step 4/5.</text>
</comment>
<accession>U2DYY1</accession>
<dbReference type="UniPathway" id="UPA00241">
    <property type="reaction ID" value="UER00355"/>
</dbReference>
<keyword evidence="4 9" id="KW-0547">Nucleotide-binding</keyword>
<dbReference type="AlphaFoldDB" id="U2DYY1"/>
<feature type="site" description="Transition state stabilizer" evidence="9">
    <location>
        <position position="18"/>
    </location>
</feature>
<dbReference type="EC" id="2.7.7.3" evidence="9"/>
<dbReference type="NCBIfam" id="TIGR01510">
    <property type="entry name" value="coaD_prev_kdtB"/>
    <property type="match status" value="1"/>
</dbReference>
<keyword evidence="12" id="KW-1185">Reference proteome</keyword>
<dbReference type="STRING" id="1033810.HLPCO_000098"/>
<feature type="binding site" evidence="9">
    <location>
        <position position="74"/>
    </location>
    <ligand>
        <name>substrate</name>
    </ligand>
</feature>
<feature type="domain" description="Cytidyltransferase-like" evidence="10">
    <location>
        <begin position="6"/>
        <end position="134"/>
    </location>
</feature>
<dbReference type="Gene3D" id="3.40.50.620">
    <property type="entry name" value="HUPs"/>
    <property type="match status" value="1"/>
</dbReference>
<dbReference type="OrthoDB" id="9806661at2"/>
<dbReference type="SUPFAM" id="SSF52374">
    <property type="entry name" value="Nucleotidylyl transferase"/>
    <property type="match status" value="1"/>
</dbReference>
<evidence type="ECO:0000256" key="8">
    <source>
        <dbReference type="ARBA" id="ARBA00029346"/>
    </source>
</evidence>
<organism evidence="11 12">
    <name type="scientific">Haloplasma contractile SSD-17B</name>
    <dbReference type="NCBI Taxonomy" id="1033810"/>
    <lineage>
        <taxon>Bacteria</taxon>
        <taxon>Bacillati</taxon>
        <taxon>Mycoplasmatota</taxon>
        <taxon>Mollicutes</taxon>
        <taxon>Haloplasmatales</taxon>
        <taxon>Haloplasmataceae</taxon>
        <taxon>Haloplasma</taxon>
    </lineage>
</organism>
<dbReference type="eggNOG" id="COG0669">
    <property type="taxonomic scope" value="Bacteria"/>
</dbReference>
<keyword evidence="3 9" id="KW-0548">Nucleotidyltransferase</keyword>
<keyword evidence="7 9" id="KW-0173">Coenzyme A biosynthesis</keyword>
<comment type="caution">
    <text evidence="11">The sequence shown here is derived from an EMBL/GenBank/DDBJ whole genome shotgun (WGS) entry which is preliminary data.</text>
</comment>
<dbReference type="NCBIfam" id="TIGR00125">
    <property type="entry name" value="cyt_tran_rel"/>
    <property type="match status" value="1"/>
</dbReference>
<dbReference type="GO" id="GO:0004595">
    <property type="term" value="F:pantetheine-phosphate adenylyltransferase activity"/>
    <property type="evidence" value="ECO:0007669"/>
    <property type="project" value="UniProtKB-UniRule"/>
</dbReference>
<comment type="catalytic activity">
    <reaction evidence="8 9">
        <text>(R)-4'-phosphopantetheine + ATP + H(+) = 3'-dephospho-CoA + diphosphate</text>
        <dbReference type="Rhea" id="RHEA:19801"/>
        <dbReference type="ChEBI" id="CHEBI:15378"/>
        <dbReference type="ChEBI" id="CHEBI:30616"/>
        <dbReference type="ChEBI" id="CHEBI:33019"/>
        <dbReference type="ChEBI" id="CHEBI:57328"/>
        <dbReference type="ChEBI" id="CHEBI:61723"/>
        <dbReference type="EC" id="2.7.7.3"/>
    </reaction>
</comment>
<dbReference type="InParanoid" id="U2DYY1"/>
<feature type="binding site" evidence="9">
    <location>
        <position position="99"/>
    </location>
    <ligand>
        <name>ATP</name>
        <dbReference type="ChEBI" id="CHEBI:30616"/>
    </ligand>
</feature>
<dbReference type="InterPro" id="IPR014729">
    <property type="entry name" value="Rossmann-like_a/b/a_fold"/>
</dbReference>
<dbReference type="PANTHER" id="PTHR21342">
    <property type="entry name" value="PHOSPHOPANTETHEINE ADENYLYLTRANSFERASE"/>
    <property type="match status" value="1"/>
</dbReference>
<dbReference type="PANTHER" id="PTHR21342:SF1">
    <property type="entry name" value="PHOSPHOPANTETHEINE ADENYLYLTRANSFERASE"/>
    <property type="match status" value="1"/>
</dbReference>
<dbReference type="GO" id="GO:0015937">
    <property type="term" value="P:coenzyme A biosynthetic process"/>
    <property type="evidence" value="ECO:0007669"/>
    <property type="project" value="UniProtKB-UniRule"/>
</dbReference>
<proteinExistence type="inferred from homology"/>
<feature type="binding site" evidence="9">
    <location>
        <begin position="10"/>
        <end position="11"/>
    </location>
    <ligand>
        <name>ATP</name>
        <dbReference type="ChEBI" id="CHEBI:30616"/>
    </ligand>
</feature>
<comment type="subunit">
    <text evidence="9">Homohexamer.</text>
</comment>
<dbReference type="GO" id="GO:0005524">
    <property type="term" value="F:ATP binding"/>
    <property type="evidence" value="ECO:0007669"/>
    <property type="project" value="UniProtKB-KW"/>
</dbReference>
<gene>
    <name evidence="9 11" type="primary">coaD</name>
    <name evidence="11" type="ORF">HLPCO_000098</name>
</gene>
<feature type="binding site" evidence="9">
    <location>
        <position position="42"/>
    </location>
    <ligand>
        <name>substrate</name>
    </ligand>
</feature>
<dbReference type="EMBL" id="AFNU02000001">
    <property type="protein sequence ID" value="ERJ13447.1"/>
    <property type="molecule type" value="Genomic_DNA"/>
</dbReference>
<comment type="similarity">
    <text evidence="9">Belongs to the bacterial CoaD family.</text>
</comment>
<evidence type="ECO:0000256" key="3">
    <source>
        <dbReference type="ARBA" id="ARBA00022695"/>
    </source>
</evidence>
<sequence length="162" mass="18598">MNKIGVYPGSFDPLTYGHLDIIERGSKLFDQLYIVLSVNSSKKTMFSIDERRNMLERVTKDLDNVNILVCDTLIADFAKELGATALLRGIRAITDFEYELQMAATNRKINPDIDTVCMMTKAEYSYFSSSMVKEIARYKGDISIFVPQFIKELVFEKMHKDQ</sequence>
<feature type="binding site" evidence="9">
    <location>
        <position position="10"/>
    </location>
    <ligand>
        <name>substrate</name>
    </ligand>
</feature>
<dbReference type="PRINTS" id="PR01020">
    <property type="entry name" value="LPSBIOSNTHSS"/>
</dbReference>